<evidence type="ECO:0000256" key="4">
    <source>
        <dbReference type="ARBA" id="ARBA00018732"/>
    </source>
</evidence>
<feature type="compositionally biased region" description="Basic and acidic residues" evidence="8">
    <location>
        <begin position="155"/>
        <end position="173"/>
    </location>
</feature>
<dbReference type="EMBL" id="JAEOAQ010000002">
    <property type="protein sequence ID" value="KAG5420713.1"/>
    <property type="molecule type" value="Genomic_DNA"/>
</dbReference>
<protein>
    <recommendedName>
        <fullName evidence="5">Histone H2A.Z-specific chaperone CHZ1</fullName>
    </recommendedName>
    <alternativeName>
        <fullName evidence="4">Histone H2A.Z-specific chaperone chz1</fullName>
    </alternativeName>
</protein>
<accession>A0A8H8DBS2</accession>
<dbReference type="Proteomes" id="UP000669133">
    <property type="component" value="Unassembled WGS sequence"/>
</dbReference>
<evidence type="ECO:0000256" key="3">
    <source>
        <dbReference type="ARBA" id="ARBA00008057"/>
    </source>
</evidence>
<feature type="compositionally biased region" description="Basic and acidic residues" evidence="8">
    <location>
        <begin position="1"/>
        <end position="25"/>
    </location>
</feature>
<feature type="compositionally biased region" description="Acidic residues" evidence="8">
    <location>
        <begin position="88"/>
        <end position="139"/>
    </location>
</feature>
<evidence type="ECO:0000256" key="1">
    <source>
        <dbReference type="ARBA" id="ARBA00002212"/>
    </source>
</evidence>
<evidence type="ECO:0000256" key="6">
    <source>
        <dbReference type="ARBA" id="ARBA00023186"/>
    </source>
</evidence>
<comment type="function">
    <text evidence="1">Forms a chaperone-bound H2A.Z-H2B complex that acts as a source for SWR1 complex-dependent H2A to H2A.Z histone replacement in chromatin.</text>
</comment>
<dbReference type="InterPro" id="IPR019098">
    <property type="entry name" value="Histone_chaperone_domain_CHZ"/>
</dbReference>
<feature type="domain" description="Histone chaperone" evidence="9">
    <location>
        <begin position="131"/>
        <end position="168"/>
    </location>
</feature>
<keyword evidence="11" id="KW-1185">Reference proteome</keyword>
<feature type="compositionally biased region" description="Basic and acidic residues" evidence="8">
    <location>
        <begin position="77"/>
        <end position="87"/>
    </location>
</feature>
<evidence type="ECO:0000256" key="8">
    <source>
        <dbReference type="SAM" id="MobiDB-lite"/>
    </source>
</evidence>
<organism evidence="10 11">
    <name type="scientific">Candida metapsilosis</name>
    <dbReference type="NCBI Taxonomy" id="273372"/>
    <lineage>
        <taxon>Eukaryota</taxon>
        <taxon>Fungi</taxon>
        <taxon>Dikarya</taxon>
        <taxon>Ascomycota</taxon>
        <taxon>Saccharomycotina</taxon>
        <taxon>Pichiomycetes</taxon>
        <taxon>Debaryomycetaceae</taxon>
        <taxon>Candida/Lodderomyces clade</taxon>
        <taxon>Candida</taxon>
    </lineage>
</organism>
<sequence>MSEQEVKDLPTETKEEVSAETKTEDTGVDSKGVDVVDEATDANTSTAESIKRKDSGEAAGEPKKKKKRRTYDDDEPEVKKDEGKSEENVEEGDEDEDADAEVQEEGEDDDDDDDDDDEEDYEGEDDGEDEEEEEDELNEIDTTNIITSGRRTRGKQIDFKDAAAKLDADKAKN</sequence>
<evidence type="ECO:0000256" key="5">
    <source>
        <dbReference type="ARBA" id="ARBA00019831"/>
    </source>
</evidence>
<dbReference type="SMART" id="SM01082">
    <property type="entry name" value="CHZ"/>
    <property type="match status" value="1"/>
</dbReference>
<dbReference type="AlphaFoldDB" id="A0A8H8DBS2"/>
<feature type="region of interest" description="Disordered" evidence="8">
    <location>
        <begin position="1"/>
        <end position="173"/>
    </location>
</feature>
<keyword evidence="7" id="KW-0539">Nucleus</keyword>
<proteinExistence type="inferred from homology"/>
<comment type="similarity">
    <text evidence="3">Belongs to the CHZ1 family.</text>
</comment>
<reference evidence="10 11" key="1">
    <citation type="submission" date="2020-12" db="EMBL/GenBank/DDBJ databases">
        <title>Effect of drift, selection, and recombination on the evolution of hybrid genomes in Candida yeast pathogens.</title>
        <authorList>
            <person name="Mixao V."/>
            <person name="Ksiezopolska E."/>
            <person name="Saus E."/>
            <person name="Boekhout T."/>
            <person name="Gacser A."/>
            <person name="Gabaldon T."/>
        </authorList>
    </citation>
    <scope>NUCLEOTIDE SEQUENCE [LARGE SCALE GENOMIC DNA]</scope>
    <source>
        <strain evidence="10 11">BP57</strain>
    </source>
</reference>
<keyword evidence="6" id="KW-0143">Chaperone</keyword>
<comment type="caution">
    <text evidence="10">The sequence shown here is derived from an EMBL/GenBank/DDBJ whole genome shotgun (WGS) entry which is preliminary data.</text>
</comment>
<evidence type="ECO:0000259" key="9">
    <source>
        <dbReference type="SMART" id="SM01082"/>
    </source>
</evidence>
<gene>
    <name evidence="10" type="ORF">I9W82_002594</name>
</gene>
<comment type="subcellular location">
    <subcellularLocation>
        <location evidence="2">Nucleus</location>
    </subcellularLocation>
</comment>
<dbReference type="GO" id="GO:0005634">
    <property type="term" value="C:nucleus"/>
    <property type="evidence" value="ECO:0007669"/>
    <property type="project" value="UniProtKB-SubCell"/>
</dbReference>
<feature type="compositionally biased region" description="Basic and acidic residues" evidence="8">
    <location>
        <begin position="49"/>
        <end position="62"/>
    </location>
</feature>
<dbReference type="OrthoDB" id="4026636at2759"/>
<evidence type="ECO:0000256" key="7">
    <source>
        <dbReference type="ARBA" id="ARBA00023242"/>
    </source>
</evidence>
<name>A0A8H8DBS2_9ASCO</name>
<dbReference type="Pfam" id="PF09649">
    <property type="entry name" value="CHZ"/>
    <property type="match status" value="1"/>
</dbReference>
<dbReference type="RefSeq" id="XP_067549829.1">
    <property type="nucleotide sequence ID" value="XM_067691466.1"/>
</dbReference>
<evidence type="ECO:0000256" key="2">
    <source>
        <dbReference type="ARBA" id="ARBA00004123"/>
    </source>
</evidence>
<evidence type="ECO:0000313" key="10">
    <source>
        <dbReference type="EMBL" id="KAG5420713.1"/>
    </source>
</evidence>
<dbReference type="GeneID" id="93651223"/>
<feature type="compositionally biased region" description="Polar residues" evidence="8">
    <location>
        <begin position="140"/>
        <end position="149"/>
    </location>
</feature>
<evidence type="ECO:0000313" key="11">
    <source>
        <dbReference type="Proteomes" id="UP000669133"/>
    </source>
</evidence>